<feature type="transmembrane region" description="Helical" evidence="1">
    <location>
        <begin position="60"/>
        <end position="83"/>
    </location>
</feature>
<dbReference type="EMBL" id="CP002558">
    <property type="protein sequence ID" value="AEB28310.1"/>
    <property type="molecule type" value="Genomic_DNA"/>
</dbReference>
<dbReference type="AlphaFoldDB" id="F4BJG6"/>
<feature type="transmembrane region" description="Helical" evidence="1">
    <location>
        <begin position="137"/>
        <end position="157"/>
    </location>
</feature>
<keyword evidence="1" id="KW-1133">Transmembrane helix</keyword>
<evidence type="ECO:0000313" key="2">
    <source>
        <dbReference type="EMBL" id="AEB28310.1"/>
    </source>
</evidence>
<keyword evidence="1" id="KW-0812">Transmembrane</keyword>
<feature type="transmembrane region" description="Helical" evidence="1">
    <location>
        <begin position="107"/>
        <end position="125"/>
    </location>
</feature>
<sequence length="420" mass="48000">MTKLFFLLKHQLSIIRDKLWFQPITYSILAVISVYSCYLLQRYEISFYTHKINLETVNNLLSIITTSMLTITVFAVGSIVNAYNSASNVGTPRILNLLLRDSSSQSAHSKFIGAFIYGVVATVGIKSEIFNQSGIFFIFITTIIVFIVVISTFIIWVDEIVKLGQVRTSLSKSEKYAFENIKKYAKDRYMGCNKFTHNKILKSVPIYAGKYSFLTDIDLENLNTLCEKINAKVYILRYNGEHLISSDIVAYVSSSKPLSQESFNEVVKNFIFSQEKSYSGDSLFGLTILSEISAKAFFNNDPGTVIKVIDSLTGILDCLFETKSSQNVIYNNLYVKEIAIERFIKSSFEHIRSYGSSNILVVKRLQKSLMHIAKQLKNDDEKFVLEYSRNCFEQAILELTQNFEKNELEKFVKDLQYNSN</sequence>
<evidence type="ECO:0008006" key="4">
    <source>
        <dbReference type="Google" id="ProtNLM"/>
    </source>
</evidence>
<dbReference type="eggNOG" id="COG4325">
    <property type="taxonomic scope" value="Bacteria"/>
</dbReference>
<dbReference type="HOGENOM" id="CLU_032303_0_0_6"/>
<proteinExistence type="predicted"/>
<name>F4BJG6_9GAMM</name>
<gene>
    <name evidence="2" type="ordered locus">FN3523_0453</name>
</gene>
<protein>
    <recommendedName>
        <fullName evidence="4">DUF2254 domain-containing protein</fullName>
    </recommendedName>
</protein>
<dbReference type="Pfam" id="PF10011">
    <property type="entry name" value="DUF2254"/>
    <property type="match status" value="1"/>
</dbReference>
<dbReference type="PATRIC" id="fig|676032.3.peg.455"/>
<reference evidence="3" key="1">
    <citation type="journal article" date="2011" name="Appl. Environ. Microbiol.">
        <title>Common ancestry and novel genetic traits of Francisella novicida-like isolates from North America and Australia as revealed by comparative genomic analyses.</title>
        <authorList>
            <person name="Siddaramappa S."/>
            <person name="Challacombe J.F."/>
            <person name="Petersen J.M."/>
            <person name="Pillai S."/>
            <person name="Hogg G."/>
            <person name="Kuske C.R."/>
        </authorList>
    </citation>
    <scope>NUCLEOTIDE SEQUENCE [LARGE SCALE GENOMIC DNA]</scope>
    <source>
        <strain evidence="3">3523</strain>
    </source>
</reference>
<dbReference type="RefSeq" id="WP_014547768.1">
    <property type="nucleotide sequence ID" value="NC_017449.1"/>
</dbReference>
<dbReference type="KEGG" id="fcn:FN3523_0453"/>
<evidence type="ECO:0000256" key="1">
    <source>
        <dbReference type="SAM" id="Phobius"/>
    </source>
</evidence>
<accession>F4BJG6</accession>
<feature type="transmembrane region" description="Helical" evidence="1">
    <location>
        <begin position="20"/>
        <end position="40"/>
    </location>
</feature>
<evidence type="ECO:0000313" key="3">
    <source>
        <dbReference type="Proteomes" id="UP000008303"/>
    </source>
</evidence>
<dbReference type="InterPro" id="IPR018723">
    <property type="entry name" value="DUF2254_membrane"/>
</dbReference>
<keyword evidence="1" id="KW-0472">Membrane</keyword>
<dbReference type="Proteomes" id="UP000008303">
    <property type="component" value="Chromosome"/>
</dbReference>
<organism evidence="2 3">
    <name type="scientific">Francisella hispaniensis</name>
    <dbReference type="NCBI Taxonomy" id="622488"/>
    <lineage>
        <taxon>Bacteria</taxon>
        <taxon>Pseudomonadati</taxon>
        <taxon>Pseudomonadota</taxon>
        <taxon>Gammaproteobacteria</taxon>
        <taxon>Thiotrichales</taxon>
        <taxon>Francisellaceae</taxon>
        <taxon>Francisella</taxon>
    </lineage>
</organism>